<accession>A0A4D6DWL5</accession>
<proteinExistence type="predicted"/>
<name>A0A4D6DWL5_9CAUD</name>
<dbReference type="EMBL" id="MK689364">
    <property type="protein sequence ID" value="QBZ70730.1"/>
    <property type="molecule type" value="Genomic_DNA"/>
</dbReference>
<sequence length="155" mass="17967">MEVKYLWGTFIALKEGDEDIKDNWKFEEGLVLTRKADVYQHRDMMKDVRCNVCYGGFAKRFRKPDEITFYGESISCRVNTPEDEKGKARLMSSYVGARYWKAEFGESGRKHAVFLLLDKALVPSKGFEETSPWSESSHAEMREIIEAEVTANGYW</sequence>
<keyword evidence="2" id="KW-1185">Reference proteome</keyword>
<reference evidence="1 2" key="1">
    <citation type="submission" date="2019-03" db="EMBL/GenBank/DDBJ databases">
        <authorList>
            <person name="Kim S.G."/>
            <person name="Park S.C."/>
        </authorList>
    </citation>
    <scope>NUCLEOTIDE SEQUENCE [LARGE SCALE GENOMIC DNA]</scope>
</reference>
<evidence type="ECO:0000313" key="2">
    <source>
        <dbReference type="Proteomes" id="UP000297195"/>
    </source>
</evidence>
<gene>
    <name evidence="1" type="ORF">pETSU_149</name>
</gene>
<organism evidence="1 2">
    <name type="scientific">Edwardsiella phage pEt-SU</name>
    <dbReference type="NCBI Taxonomy" id="2562142"/>
    <lineage>
        <taxon>Viruses</taxon>
        <taxon>Duplodnaviria</taxon>
        <taxon>Heunggongvirae</taxon>
        <taxon>Uroviricota</taxon>
        <taxon>Caudoviricetes</taxon>
        <taxon>Chimalliviridae</taxon>
        <taxon>Petsuvirus</taxon>
        <taxon>Petsuvirus pEtSU</taxon>
    </lineage>
</organism>
<dbReference type="Proteomes" id="UP000297195">
    <property type="component" value="Segment"/>
</dbReference>
<evidence type="ECO:0000313" key="1">
    <source>
        <dbReference type="EMBL" id="QBZ70730.1"/>
    </source>
</evidence>
<protein>
    <submittedName>
        <fullName evidence="1">Uncharacterized protein</fullName>
    </submittedName>
</protein>